<reference evidence="1 2" key="1">
    <citation type="submission" date="2019-03" db="EMBL/GenBank/DDBJ databases">
        <title>Genomic Encyclopedia of Type Strains, Phase IV (KMG-IV): sequencing the most valuable type-strain genomes for metagenomic binning, comparative biology and taxonomic classification.</title>
        <authorList>
            <person name="Goeker M."/>
        </authorList>
    </citation>
    <scope>NUCLEOTIDE SEQUENCE [LARGE SCALE GENOMIC DNA]</scope>
    <source>
        <strain evidence="1 2">DSM 100059</strain>
    </source>
</reference>
<keyword evidence="2" id="KW-1185">Reference proteome</keyword>
<comment type="caution">
    <text evidence="1">The sequence shown here is derived from an EMBL/GenBank/DDBJ whole genome shotgun (WGS) entry which is preliminary data.</text>
</comment>
<evidence type="ECO:0000313" key="1">
    <source>
        <dbReference type="EMBL" id="TDW95766.1"/>
    </source>
</evidence>
<organism evidence="1 2">
    <name type="scientific">Dinghuibacter silviterrae</name>
    <dbReference type="NCBI Taxonomy" id="1539049"/>
    <lineage>
        <taxon>Bacteria</taxon>
        <taxon>Pseudomonadati</taxon>
        <taxon>Bacteroidota</taxon>
        <taxon>Chitinophagia</taxon>
        <taxon>Chitinophagales</taxon>
        <taxon>Chitinophagaceae</taxon>
        <taxon>Dinghuibacter</taxon>
    </lineage>
</organism>
<protein>
    <submittedName>
        <fullName evidence="1">Uncharacterized protein</fullName>
    </submittedName>
</protein>
<dbReference type="Proteomes" id="UP000294498">
    <property type="component" value="Unassembled WGS sequence"/>
</dbReference>
<dbReference type="EMBL" id="SODV01000002">
    <property type="protein sequence ID" value="TDW95766.1"/>
    <property type="molecule type" value="Genomic_DNA"/>
</dbReference>
<evidence type="ECO:0000313" key="2">
    <source>
        <dbReference type="Proteomes" id="UP000294498"/>
    </source>
</evidence>
<proteinExistence type="predicted"/>
<name>A0A4R8DFA7_9BACT</name>
<dbReference type="AlphaFoldDB" id="A0A4R8DFA7"/>
<gene>
    <name evidence="1" type="ORF">EDB95_3577</name>
</gene>
<sequence>MLSRVTILLLLFSVRIFLGPMTFAWGNRAHIDVVEAFGHVKLHKSRASFIDVQRFSTSMCLAPGCSFTIREVSDCVPVPHGRRTVLPLAYVGVKPLAVPLPQQYLPRLGASHKEILLI</sequence>
<accession>A0A4R8DFA7</accession>